<evidence type="ECO:0000256" key="1">
    <source>
        <dbReference type="SAM" id="Phobius"/>
    </source>
</evidence>
<comment type="caution">
    <text evidence="2">The sequence shown here is derived from an EMBL/GenBank/DDBJ whole genome shotgun (WGS) entry which is preliminary data.</text>
</comment>
<gene>
    <name evidence="2" type="ORF">DXB93_01165</name>
</gene>
<feature type="transmembrane region" description="Helical" evidence="1">
    <location>
        <begin position="33"/>
        <end position="56"/>
    </location>
</feature>
<evidence type="ECO:0000313" key="2">
    <source>
        <dbReference type="EMBL" id="RGD87304.1"/>
    </source>
</evidence>
<protein>
    <submittedName>
        <fullName evidence="2">Uncharacterized protein</fullName>
    </submittedName>
</protein>
<keyword evidence="1" id="KW-0472">Membrane</keyword>
<proteinExistence type="predicted"/>
<organism evidence="2 3">
    <name type="scientific">Thomasclavelia ramosa</name>
    <dbReference type="NCBI Taxonomy" id="1547"/>
    <lineage>
        <taxon>Bacteria</taxon>
        <taxon>Bacillati</taxon>
        <taxon>Bacillota</taxon>
        <taxon>Erysipelotrichia</taxon>
        <taxon>Erysipelotrichales</taxon>
        <taxon>Coprobacillaceae</taxon>
        <taxon>Thomasclavelia</taxon>
    </lineage>
</organism>
<reference evidence="2 3" key="1">
    <citation type="submission" date="2018-08" db="EMBL/GenBank/DDBJ databases">
        <title>A genome reference for cultivated species of the human gut microbiota.</title>
        <authorList>
            <person name="Zou Y."/>
            <person name="Xue W."/>
            <person name="Luo G."/>
        </authorList>
    </citation>
    <scope>NUCLEOTIDE SEQUENCE [LARGE SCALE GENOMIC DNA]</scope>
    <source>
        <strain evidence="2 3">OM06-4</strain>
    </source>
</reference>
<accession>A0A3E3EHA0</accession>
<evidence type="ECO:0000313" key="3">
    <source>
        <dbReference type="Proteomes" id="UP000261032"/>
    </source>
</evidence>
<dbReference type="AlphaFoldDB" id="A0A3E3EHA0"/>
<name>A0A3E3EHA0_9FIRM</name>
<sequence length="131" mass="15435">MKRQALILISIYLIIMCLGYIWCYPFFKIETILFDLIFRTVLWSISSYGLYIVLLILKKFSLLKNIAISKPFLITCLPYIYLIIFLVEGFIGLVMVFVFKTYVFAYSFFSILTILHATKLSQDLLNNYCTY</sequence>
<keyword evidence="1" id="KW-1133">Transmembrane helix</keyword>
<feature type="transmembrane region" description="Helical" evidence="1">
    <location>
        <begin position="7"/>
        <end position="27"/>
    </location>
</feature>
<keyword evidence="1" id="KW-0812">Transmembrane</keyword>
<dbReference type="EMBL" id="QUSL01000001">
    <property type="protein sequence ID" value="RGD87304.1"/>
    <property type="molecule type" value="Genomic_DNA"/>
</dbReference>
<dbReference type="Proteomes" id="UP000261032">
    <property type="component" value="Unassembled WGS sequence"/>
</dbReference>